<feature type="region of interest" description="Disordered" evidence="1">
    <location>
        <begin position="570"/>
        <end position="592"/>
    </location>
</feature>
<dbReference type="STRING" id="1314777.A0A164T2W0"/>
<accession>A0A164T2W0</accession>
<dbReference type="Pfam" id="PF18759">
    <property type="entry name" value="Plavaka"/>
    <property type="match status" value="1"/>
</dbReference>
<dbReference type="EMBL" id="KV419412">
    <property type="protein sequence ID" value="KZS92029.1"/>
    <property type="molecule type" value="Genomic_DNA"/>
</dbReference>
<dbReference type="Proteomes" id="UP000076722">
    <property type="component" value="Unassembled WGS sequence"/>
</dbReference>
<evidence type="ECO:0000256" key="1">
    <source>
        <dbReference type="SAM" id="MobiDB-lite"/>
    </source>
</evidence>
<keyword evidence="3" id="KW-1185">Reference proteome</keyword>
<dbReference type="OrthoDB" id="2418900at2759"/>
<dbReference type="InterPro" id="IPR041078">
    <property type="entry name" value="Plavaka"/>
</dbReference>
<evidence type="ECO:0000313" key="2">
    <source>
        <dbReference type="EMBL" id="KZS92029.1"/>
    </source>
</evidence>
<organism evidence="2 3">
    <name type="scientific">Sistotremastrum niveocremeum HHB9708</name>
    <dbReference type="NCBI Taxonomy" id="1314777"/>
    <lineage>
        <taxon>Eukaryota</taxon>
        <taxon>Fungi</taxon>
        <taxon>Dikarya</taxon>
        <taxon>Basidiomycota</taxon>
        <taxon>Agaricomycotina</taxon>
        <taxon>Agaricomycetes</taxon>
        <taxon>Sistotremastrales</taxon>
        <taxon>Sistotremastraceae</taxon>
        <taxon>Sertulicium</taxon>
        <taxon>Sertulicium niveocremeum</taxon>
    </lineage>
</organism>
<name>A0A164T2W0_9AGAM</name>
<proteinExistence type="predicted"/>
<feature type="non-terminal residue" evidence="2">
    <location>
        <position position="1"/>
    </location>
</feature>
<gene>
    <name evidence="2" type="ORF">SISNIDRAFT_413529</name>
</gene>
<sequence>WAPFDSREDWELAKWLIGSGLTQKKRDEFLKLSKIRNCAAAPWPNNLNFLKKIDKLPKGPEWQCERIRVEDTVEVDAVTGETEKATEVLELWKRDPTKCIRDLMGNPLYRSSMRYRPERQYRDAEHTNRIYDEMWTSDWWWDIQKELPSGATVAPLILASDKTQLTNFSGNRAAWPVYLTLGNISKTVRRQTKKHATVLIGYLPIPKLAHITNPEQRSIEMWRIFHDSMAKLLEPLVEAGQHGMDVTCADREIRRVFPILASYVADFPEQCLIAGIKNTNCPICHVSPEDRGEGMTKETRQTRDAVYVLQQWWEKHESAAAEHLGYKKIWPFWATLPHQNIFECFTPDILHQLHKGNFKDHLVKWCLKLAPEKHIDQRFQAMTSFHGLRHFAAGISKVKQWSGTEYKNMEKTFLSVIDGIVPSKAVKATQALLDFMYLARFPIHTDESLRRMELALQDYHELKPIFMDLEACDSFEIPKLHAISHYIAMIRLKGTADGYNTESPERLHIDFAKLAYRASNKVQPIKQMTLWLQRQEAVNKQEAYLSWIEEVREQRKHQRRAAEMGLEVLHEEDNPLPHPSTAIISRPGNPRHALTTTPSSNLSISAAATTHKIPDLLPAIRQYIALIVSPRLPNLVAADHQISIWHRTRVTVSLPTTILYDDDNDKPDVIASHPALPKTKWKEGKKERYDTCLLYRFPDEEGLERYQVARVRLIFTLPRHLHCIYPPIPLAYVELYQPFRTQPHKDTGMWVIRPQIVQGKQVAEIVPLGSIHMACHLAPQFGSTTNSSWTTDNVFDRCSSFYFNTYSSLRMFSFVDHFSVTDPA</sequence>
<dbReference type="AlphaFoldDB" id="A0A164T2W0"/>
<protein>
    <recommendedName>
        <fullName evidence="4">CxC2-like cysteine cluster KDZ transposase-associated domain-containing protein</fullName>
    </recommendedName>
</protein>
<evidence type="ECO:0000313" key="3">
    <source>
        <dbReference type="Proteomes" id="UP000076722"/>
    </source>
</evidence>
<evidence type="ECO:0008006" key="4">
    <source>
        <dbReference type="Google" id="ProtNLM"/>
    </source>
</evidence>
<reference evidence="2 3" key="1">
    <citation type="journal article" date="2016" name="Mol. Biol. Evol.">
        <title>Comparative Genomics of Early-Diverging Mushroom-Forming Fungi Provides Insights into the Origins of Lignocellulose Decay Capabilities.</title>
        <authorList>
            <person name="Nagy L.G."/>
            <person name="Riley R."/>
            <person name="Tritt A."/>
            <person name="Adam C."/>
            <person name="Daum C."/>
            <person name="Floudas D."/>
            <person name="Sun H."/>
            <person name="Yadav J.S."/>
            <person name="Pangilinan J."/>
            <person name="Larsson K.H."/>
            <person name="Matsuura K."/>
            <person name="Barry K."/>
            <person name="Labutti K."/>
            <person name="Kuo R."/>
            <person name="Ohm R.A."/>
            <person name="Bhattacharya S.S."/>
            <person name="Shirouzu T."/>
            <person name="Yoshinaga Y."/>
            <person name="Martin F.M."/>
            <person name="Grigoriev I.V."/>
            <person name="Hibbett D.S."/>
        </authorList>
    </citation>
    <scope>NUCLEOTIDE SEQUENCE [LARGE SCALE GENOMIC DNA]</scope>
    <source>
        <strain evidence="2 3">HHB9708</strain>
    </source>
</reference>